<accession>A0A9D1EZJ3</accession>
<sequence length="199" mass="23723">MKKFLIILGILLIGNITLAEQAVLSGGVEFDWVNMSQIQRDEQIGTYQKILFVENEETDYARKAFRTKYADFLKDKNFKMNYVLMKNNVTETEDAEFCTFYHKNLLYMYAIKYKNNPERIYYYNGLGTMRYVDEISENYPNYPYFSKQYRSNGRLAGAIYFVSKDLQYVYKPDGTFKGVWYKDKMFDQSAKLILTRTNW</sequence>
<dbReference type="Proteomes" id="UP000823928">
    <property type="component" value="Unassembled WGS sequence"/>
</dbReference>
<organism evidence="1 2">
    <name type="scientific">Candidatus Scatousia excrementigallinarum</name>
    <dbReference type="NCBI Taxonomy" id="2840935"/>
    <lineage>
        <taxon>Bacteria</taxon>
        <taxon>Candidatus Scatousia</taxon>
    </lineage>
</organism>
<proteinExistence type="predicted"/>
<gene>
    <name evidence="1" type="ORF">IAC10_09230</name>
</gene>
<name>A0A9D1EZJ3_9BACT</name>
<reference evidence="1" key="2">
    <citation type="journal article" date="2021" name="PeerJ">
        <title>Extensive microbial diversity within the chicken gut microbiome revealed by metagenomics and culture.</title>
        <authorList>
            <person name="Gilroy R."/>
            <person name="Ravi A."/>
            <person name="Getino M."/>
            <person name="Pursley I."/>
            <person name="Horton D.L."/>
            <person name="Alikhan N.F."/>
            <person name="Baker D."/>
            <person name="Gharbi K."/>
            <person name="Hall N."/>
            <person name="Watson M."/>
            <person name="Adriaenssens E.M."/>
            <person name="Foster-Nyarko E."/>
            <person name="Jarju S."/>
            <person name="Secka A."/>
            <person name="Antonio M."/>
            <person name="Oren A."/>
            <person name="Chaudhuri R.R."/>
            <person name="La Ragione R."/>
            <person name="Hildebrand F."/>
            <person name="Pallen M.J."/>
        </authorList>
    </citation>
    <scope>NUCLEOTIDE SEQUENCE</scope>
    <source>
        <strain evidence="1">6276</strain>
    </source>
</reference>
<reference evidence="1" key="1">
    <citation type="submission" date="2020-10" db="EMBL/GenBank/DDBJ databases">
        <authorList>
            <person name="Gilroy R."/>
        </authorList>
    </citation>
    <scope>NUCLEOTIDE SEQUENCE</scope>
    <source>
        <strain evidence="1">6276</strain>
    </source>
</reference>
<dbReference type="AlphaFoldDB" id="A0A9D1EZJ3"/>
<protein>
    <submittedName>
        <fullName evidence="1">Uncharacterized protein</fullName>
    </submittedName>
</protein>
<evidence type="ECO:0000313" key="1">
    <source>
        <dbReference type="EMBL" id="HIS36793.1"/>
    </source>
</evidence>
<dbReference type="EMBL" id="DVIU01000184">
    <property type="protein sequence ID" value="HIS36793.1"/>
    <property type="molecule type" value="Genomic_DNA"/>
</dbReference>
<evidence type="ECO:0000313" key="2">
    <source>
        <dbReference type="Proteomes" id="UP000823928"/>
    </source>
</evidence>
<comment type="caution">
    <text evidence="1">The sequence shown here is derived from an EMBL/GenBank/DDBJ whole genome shotgun (WGS) entry which is preliminary data.</text>
</comment>